<dbReference type="Gene3D" id="3.60.21.10">
    <property type="match status" value="1"/>
</dbReference>
<keyword evidence="3" id="KW-1185">Reference proteome</keyword>
<sequence>MISSIPIIYAIGDVHGQLDTLRALADQIAAHHRFRHPDTPGLIIQLGDMIDRGPRSAEVLRFCKDGFPLPSLTLKGNHEALMLRALDEGTGGEAWQVWLGNGGEETCASFGVDPVGGKPSDLEKAIGGELLTWLRDLPLTHKAGPYLFVHAGIRPGVPLPEQSDHDLLWIRERFLGSDADHGMTVVHGHTPTDEPVQRANRIGVDTGAGWGRKLTAVKLASDEVPEFFAVPVVGRFA</sequence>
<dbReference type="SUPFAM" id="SSF56300">
    <property type="entry name" value="Metallo-dependent phosphatases"/>
    <property type="match status" value="1"/>
</dbReference>
<dbReference type="AlphaFoldDB" id="A0A9X2L7A5"/>
<dbReference type="Pfam" id="PF00149">
    <property type="entry name" value="Metallophos"/>
    <property type="match status" value="1"/>
</dbReference>
<evidence type="ECO:0000313" key="2">
    <source>
        <dbReference type="EMBL" id="MCQ8184303.1"/>
    </source>
</evidence>
<dbReference type="GO" id="GO:0016791">
    <property type="term" value="F:phosphatase activity"/>
    <property type="evidence" value="ECO:0007669"/>
    <property type="project" value="TreeGrafter"/>
</dbReference>
<dbReference type="EMBL" id="JANIBC010000001">
    <property type="protein sequence ID" value="MCQ8184303.1"/>
    <property type="molecule type" value="Genomic_DNA"/>
</dbReference>
<proteinExistence type="predicted"/>
<dbReference type="Proteomes" id="UP001142610">
    <property type="component" value="Unassembled WGS sequence"/>
</dbReference>
<dbReference type="PANTHER" id="PTHR42850">
    <property type="entry name" value="METALLOPHOSPHOESTERASE"/>
    <property type="match status" value="1"/>
</dbReference>
<dbReference type="GO" id="GO:0110154">
    <property type="term" value="P:RNA decapping"/>
    <property type="evidence" value="ECO:0007669"/>
    <property type="project" value="TreeGrafter"/>
</dbReference>
<protein>
    <submittedName>
        <fullName evidence="2">Serine/threonine protein phosphatase</fullName>
    </submittedName>
</protein>
<gene>
    <name evidence="2" type="ORF">NOG11_02780</name>
</gene>
<organism evidence="2 3">
    <name type="scientific">Parvularcula maris</name>
    <dbReference type="NCBI Taxonomy" id="2965077"/>
    <lineage>
        <taxon>Bacteria</taxon>
        <taxon>Pseudomonadati</taxon>
        <taxon>Pseudomonadota</taxon>
        <taxon>Alphaproteobacteria</taxon>
        <taxon>Parvularculales</taxon>
        <taxon>Parvularculaceae</taxon>
        <taxon>Parvularcula</taxon>
    </lineage>
</organism>
<comment type="caution">
    <text evidence="2">The sequence shown here is derived from an EMBL/GenBank/DDBJ whole genome shotgun (WGS) entry which is preliminary data.</text>
</comment>
<dbReference type="PANTHER" id="PTHR42850:SF4">
    <property type="entry name" value="ZINC-DEPENDENT ENDOPOLYPHOSPHATASE"/>
    <property type="match status" value="1"/>
</dbReference>
<dbReference type="CDD" id="cd00144">
    <property type="entry name" value="MPP_PPP_family"/>
    <property type="match status" value="1"/>
</dbReference>
<reference evidence="2" key="1">
    <citation type="submission" date="2022-07" db="EMBL/GenBank/DDBJ databases">
        <title>Parvularcula maris sp. nov., an algicidal bacterium isolated from seawater.</title>
        <authorList>
            <person name="Li F."/>
        </authorList>
    </citation>
    <scope>NUCLEOTIDE SEQUENCE</scope>
    <source>
        <strain evidence="2">BGMRC 0090</strain>
    </source>
</reference>
<name>A0A9X2L7A5_9PROT</name>
<dbReference type="RefSeq" id="WP_256618108.1">
    <property type="nucleotide sequence ID" value="NZ_JANIBC010000001.1"/>
</dbReference>
<dbReference type="InterPro" id="IPR050126">
    <property type="entry name" value="Ap4A_hydrolase"/>
</dbReference>
<accession>A0A9X2L7A5</accession>
<feature type="domain" description="Serine/threonine specific protein phosphatases" evidence="1">
    <location>
        <begin position="74"/>
        <end position="79"/>
    </location>
</feature>
<dbReference type="InterPro" id="IPR004843">
    <property type="entry name" value="Calcineurin-like_PHP"/>
</dbReference>
<dbReference type="GO" id="GO:0005737">
    <property type="term" value="C:cytoplasm"/>
    <property type="evidence" value="ECO:0007669"/>
    <property type="project" value="TreeGrafter"/>
</dbReference>
<evidence type="ECO:0000313" key="3">
    <source>
        <dbReference type="Proteomes" id="UP001142610"/>
    </source>
</evidence>
<evidence type="ECO:0000259" key="1">
    <source>
        <dbReference type="PROSITE" id="PS00125"/>
    </source>
</evidence>
<dbReference type="PROSITE" id="PS00125">
    <property type="entry name" value="SER_THR_PHOSPHATASE"/>
    <property type="match status" value="1"/>
</dbReference>
<dbReference type="InterPro" id="IPR029052">
    <property type="entry name" value="Metallo-depent_PP-like"/>
</dbReference>
<dbReference type="GO" id="GO:0008803">
    <property type="term" value="F:bis(5'-nucleosyl)-tetraphosphatase (symmetrical) activity"/>
    <property type="evidence" value="ECO:0007669"/>
    <property type="project" value="TreeGrafter"/>
</dbReference>
<dbReference type="InterPro" id="IPR006186">
    <property type="entry name" value="Ser/Thr-sp_prot-phosphatase"/>
</dbReference>